<organism evidence="9 10">
    <name type="scientific">Patella caerulea</name>
    <name type="common">Rayed Mediterranean limpet</name>
    <dbReference type="NCBI Taxonomy" id="87958"/>
    <lineage>
        <taxon>Eukaryota</taxon>
        <taxon>Metazoa</taxon>
        <taxon>Spiralia</taxon>
        <taxon>Lophotrochozoa</taxon>
        <taxon>Mollusca</taxon>
        <taxon>Gastropoda</taxon>
        <taxon>Patellogastropoda</taxon>
        <taxon>Patelloidea</taxon>
        <taxon>Patellidae</taxon>
        <taxon>Patella</taxon>
    </lineage>
</organism>
<comment type="catalytic activity">
    <reaction evidence="6 8">
        <text>hydrogencarbonate + H(+) = CO2 + H2O</text>
        <dbReference type="Rhea" id="RHEA:10748"/>
        <dbReference type="ChEBI" id="CHEBI:15377"/>
        <dbReference type="ChEBI" id="CHEBI:15378"/>
        <dbReference type="ChEBI" id="CHEBI:16526"/>
        <dbReference type="ChEBI" id="CHEBI:17544"/>
        <dbReference type="EC" id="4.2.1.1"/>
    </reaction>
</comment>
<accession>A0AAN8QAS5</accession>
<keyword evidence="10" id="KW-1185">Reference proteome</keyword>
<dbReference type="SUPFAM" id="SSF53056">
    <property type="entry name" value="beta-carbonic anhydrase, cab"/>
    <property type="match status" value="1"/>
</dbReference>
<dbReference type="SMART" id="SM00947">
    <property type="entry name" value="Pro_CA"/>
    <property type="match status" value="1"/>
</dbReference>
<evidence type="ECO:0000256" key="1">
    <source>
        <dbReference type="ARBA" id="ARBA00006217"/>
    </source>
</evidence>
<dbReference type="EMBL" id="JAZGQO010000001">
    <property type="protein sequence ID" value="KAK6195715.1"/>
    <property type="molecule type" value="Genomic_DNA"/>
</dbReference>
<dbReference type="GO" id="GO:0004089">
    <property type="term" value="F:carbonate dehydratase activity"/>
    <property type="evidence" value="ECO:0007669"/>
    <property type="project" value="UniProtKB-UniRule"/>
</dbReference>
<evidence type="ECO:0000256" key="5">
    <source>
        <dbReference type="ARBA" id="ARBA00023239"/>
    </source>
</evidence>
<dbReference type="EC" id="4.2.1.1" evidence="2 8"/>
<dbReference type="Gene3D" id="3.40.1050.10">
    <property type="entry name" value="Carbonic anhydrase"/>
    <property type="match status" value="1"/>
</dbReference>
<feature type="binding site" evidence="7">
    <location>
        <position position="108"/>
    </location>
    <ligand>
        <name>Zn(2+)</name>
        <dbReference type="ChEBI" id="CHEBI:29105"/>
    </ligand>
</feature>
<comment type="caution">
    <text evidence="9">The sequence shown here is derived from an EMBL/GenBank/DDBJ whole genome shotgun (WGS) entry which is preliminary data.</text>
</comment>
<dbReference type="Pfam" id="PF00484">
    <property type="entry name" value="Pro_CA"/>
    <property type="match status" value="1"/>
</dbReference>
<feature type="binding site" evidence="7">
    <location>
        <position position="42"/>
    </location>
    <ligand>
        <name>Zn(2+)</name>
        <dbReference type="ChEBI" id="CHEBI:29105"/>
    </ligand>
</feature>
<feature type="binding site" evidence="7">
    <location>
        <position position="44"/>
    </location>
    <ligand>
        <name>Zn(2+)</name>
        <dbReference type="ChEBI" id="CHEBI:29105"/>
    </ligand>
</feature>
<feature type="binding site" evidence="7">
    <location>
        <position position="105"/>
    </location>
    <ligand>
        <name>Zn(2+)</name>
        <dbReference type="ChEBI" id="CHEBI:29105"/>
    </ligand>
</feature>
<evidence type="ECO:0000256" key="4">
    <source>
        <dbReference type="ARBA" id="ARBA00022833"/>
    </source>
</evidence>
<evidence type="ECO:0000256" key="6">
    <source>
        <dbReference type="ARBA" id="ARBA00048348"/>
    </source>
</evidence>
<gene>
    <name evidence="9" type="ORF">SNE40_001085</name>
</gene>
<dbReference type="AlphaFoldDB" id="A0AAN8QAS5"/>
<evidence type="ECO:0000313" key="9">
    <source>
        <dbReference type="EMBL" id="KAK6195715.1"/>
    </source>
</evidence>
<keyword evidence="4 7" id="KW-0862">Zinc</keyword>
<keyword evidence="5 8" id="KW-0456">Lyase</keyword>
<dbReference type="InterPro" id="IPR001765">
    <property type="entry name" value="Carbonic_anhydrase"/>
</dbReference>
<dbReference type="GO" id="GO:0008270">
    <property type="term" value="F:zinc ion binding"/>
    <property type="evidence" value="ECO:0007669"/>
    <property type="project" value="UniProtKB-UniRule"/>
</dbReference>
<proteinExistence type="inferred from homology"/>
<name>A0AAN8QAS5_PATCE</name>
<comment type="cofactor">
    <cofactor evidence="7">
        <name>Zn(2+)</name>
        <dbReference type="ChEBI" id="CHEBI:29105"/>
    </cofactor>
    <text evidence="7">Binds 1 zinc ion per subunit.</text>
</comment>
<evidence type="ECO:0000256" key="2">
    <source>
        <dbReference type="ARBA" id="ARBA00012925"/>
    </source>
</evidence>
<keyword evidence="3 7" id="KW-0479">Metal-binding</keyword>
<dbReference type="Proteomes" id="UP001347796">
    <property type="component" value="Unassembled WGS sequence"/>
</dbReference>
<dbReference type="PANTHER" id="PTHR11002:SF76">
    <property type="entry name" value="CARBONIC ANHYDRASE"/>
    <property type="match status" value="1"/>
</dbReference>
<evidence type="ECO:0000256" key="7">
    <source>
        <dbReference type="PIRSR" id="PIRSR601765-1"/>
    </source>
</evidence>
<evidence type="ECO:0000256" key="8">
    <source>
        <dbReference type="RuleBase" id="RU003956"/>
    </source>
</evidence>
<comment type="function">
    <text evidence="8">Reversible hydration of carbon dioxide.</text>
</comment>
<dbReference type="PANTHER" id="PTHR11002">
    <property type="entry name" value="CARBONIC ANHYDRASE"/>
    <property type="match status" value="1"/>
</dbReference>
<comment type="similarity">
    <text evidence="1 8">Belongs to the beta-class carbonic anhydrase family.</text>
</comment>
<dbReference type="InterPro" id="IPR036874">
    <property type="entry name" value="Carbonic_anhydrase_sf"/>
</dbReference>
<reference evidence="9 10" key="1">
    <citation type="submission" date="2024-01" db="EMBL/GenBank/DDBJ databases">
        <title>The genome of the rayed Mediterranean limpet Patella caerulea (Linnaeus, 1758).</title>
        <authorList>
            <person name="Anh-Thu Weber A."/>
            <person name="Halstead-Nussloch G."/>
        </authorList>
    </citation>
    <scope>NUCLEOTIDE SEQUENCE [LARGE SCALE GENOMIC DNA]</scope>
    <source>
        <strain evidence="9">AATW-2023a</strain>
        <tissue evidence="9">Whole specimen</tissue>
    </source>
</reference>
<protein>
    <recommendedName>
        <fullName evidence="2 8">Carbonic anhydrase</fullName>
        <ecNumber evidence="2 8">4.2.1.1</ecNumber>
    </recommendedName>
    <alternativeName>
        <fullName evidence="8">Carbonate dehydratase</fullName>
    </alternativeName>
</protein>
<sequence>MPVIEKMLNGILRYNKASKANSLKKLIEINKNIQPKAVIFSCMDARVRPNRFLDDDLGDHFIVRNVGNMVPDASTLNQNTVSTEAGALEFGCIQKNVKDIVVCGHSDCKTVNMLYDTCIQQKEDEPSKSYLEMWLKLHGRDTIDMFKQLKPSNNYAGPLLFEIENYKSFEAYIDPENKFSITDKFSQVNCLQQLHHISTYPFLKLKLMTGQLFLHAFWFDVHSADVYMFSRSRKQFIPVSQDNYEHLLVDSHEQIPK</sequence>
<evidence type="ECO:0000313" key="10">
    <source>
        <dbReference type="Proteomes" id="UP001347796"/>
    </source>
</evidence>
<evidence type="ECO:0000256" key="3">
    <source>
        <dbReference type="ARBA" id="ARBA00022723"/>
    </source>
</evidence>